<dbReference type="Proteomes" id="UP001596103">
    <property type="component" value="Unassembled WGS sequence"/>
</dbReference>
<dbReference type="PROSITE" id="PS51257">
    <property type="entry name" value="PROKAR_LIPOPROTEIN"/>
    <property type="match status" value="1"/>
</dbReference>
<keyword evidence="2 6" id="KW-0349">Heme</keyword>
<accession>A0ABW0JCL3</accession>
<keyword evidence="7" id="KW-0732">Signal</keyword>
<organism evidence="9 10">
    <name type="scientific">Paraburkholderia denitrificans</name>
    <dbReference type="NCBI Taxonomy" id="694025"/>
    <lineage>
        <taxon>Bacteria</taxon>
        <taxon>Pseudomonadati</taxon>
        <taxon>Pseudomonadota</taxon>
        <taxon>Betaproteobacteria</taxon>
        <taxon>Burkholderiales</taxon>
        <taxon>Burkholderiaceae</taxon>
        <taxon>Paraburkholderia</taxon>
    </lineage>
</organism>
<proteinExistence type="predicted"/>
<comment type="caution">
    <text evidence="9">The sequence shown here is derived from an EMBL/GenBank/DDBJ whole genome shotgun (WGS) entry which is preliminary data.</text>
</comment>
<keyword evidence="4" id="KW-0249">Electron transport</keyword>
<dbReference type="PRINTS" id="PR00607">
    <property type="entry name" value="CYTCHROMECIE"/>
</dbReference>
<feature type="domain" description="Cytochrome c" evidence="8">
    <location>
        <begin position="75"/>
        <end position="159"/>
    </location>
</feature>
<dbReference type="Gene3D" id="1.10.760.10">
    <property type="entry name" value="Cytochrome c-like domain"/>
    <property type="match status" value="1"/>
</dbReference>
<dbReference type="PANTHER" id="PTHR40942:SF4">
    <property type="entry name" value="CYTOCHROME C5"/>
    <property type="match status" value="1"/>
</dbReference>
<keyword evidence="3 6" id="KW-0479">Metal-binding</keyword>
<evidence type="ECO:0000256" key="3">
    <source>
        <dbReference type="ARBA" id="ARBA00022723"/>
    </source>
</evidence>
<keyword evidence="5 6" id="KW-0408">Iron</keyword>
<evidence type="ECO:0000256" key="2">
    <source>
        <dbReference type="ARBA" id="ARBA00022617"/>
    </source>
</evidence>
<sequence>MKTRNLMLVGLGFALTLGLSACGKSDDASQSASAASAAVAPVASVAVEASAAPAAAAASDAAPAAAVATAAAGGDNSAVGEKTFKGTCFMCHQTGAAGAPLFGNKADWAPRIAKGKDTLYKHALEGFTGNNGTMPAHGGNPSLKDDEVKAAVDYMVAKAQ</sequence>
<evidence type="ECO:0000313" key="9">
    <source>
        <dbReference type="EMBL" id="MFC5430857.1"/>
    </source>
</evidence>
<evidence type="ECO:0000256" key="1">
    <source>
        <dbReference type="ARBA" id="ARBA00022448"/>
    </source>
</evidence>
<dbReference type="Pfam" id="PF13442">
    <property type="entry name" value="Cytochrome_CBB3"/>
    <property type="match status" value="1"/>
</dbReference>
<dbReference type="SUPFAM" id="SSF46626">
    <property type="entry name" value="Cytochrome c"/>
    <property type="match status" value="1"/>
</dbReference>
<reference evidence="10" key="1">
    <citation type="journal article" date="2019" name="Int. J. Syst. Evol. Microbiol.">
        <title>The Global Catalogue of Microorganisms (GCM) 10K type strain sequencing project: providing services to taxonomists for standard genome sequencing and annotation.</title>
        <authorList>
            <consortium name="The Broad Institute Genomics Platform"/>
            <consortium name="The Broad Institute Genome Sequencing Center for Infectious Disease"/>
            <person name="Wu L."/>
            <person name="Ma J."/>
        </authorList>
    </citation>
    <scope>NUCLEOTIDE SEQUENCE [LARGE SCALE GENOMIC DNA]</scope>
    <source>
        <strain evidence="10">CCUG 56042</strain>
    </source>
</reference>
<dbReference type="EMBL" id="JBHSMP010000025">
    <property type="protein sequence ID" value="MFC5430857.1"/>
    <property type="molecule type" value="Genomic_DNA"/>
</dbReference>
<keyword evidence="10" id="KW-1185">Reference proteome</keyword>
<dbReference type="PROSITE" id="PS51007">
    <property type="entry name" value="CYTC"/>
    <property type="match status" value="1"/>
</dbReference>
<feature type="chain" id="PRO_5046831989" evidence="7">
    <location>
        <begin position="22"/>
        <end position="160"/>
    </location>
</feature>
<protein>
    <submittedName>
        <fullName evidence="9">C-type cytochrome</fullName>
    </submittedName>
</protein>
<name>A0ABW0JCL3_9BURK</name>
<evidence type="ECO:0000259" key="8">
    <source>
        <dbReference type="PROSITE" id="PS51007"/>
    </source>
</evidence>
<dbReference type="InterPro" id="IPR002323">
    <property type="entry name" value="Cyt_CIE"/>
</dbReference>
<dbReference type="RefSeq" id="WP_377713657.1">
    <property type="nucleotide sequence ID" value="NZ_JBHSMP010000025.1"/>
</dbReference>
<evidence type="ECO:0000256" key="6">
    <source>
        <dbReference type="PROSITE-ProRule" id="PRU00433"/>
    </source>
</evidence>
<dbReference type="InterPro" id="IPR036909">
    <property type="entry name" value="Cyt_c-like_dom_sf"/>
</dbReference>
<evidence type="ECO:0000256" key="5">
    <source>
        <dbReference type="ARBA" id="ARBA00023004"/>
    </source>
</evidence>
<dbReference type="InterPro" id="IPR009056">
    <property type="entry name" value="Cyt_c-like_dom"/>
</dbReference>
<evidence type="ECO:0000256" key="4">
    <source>
        <dbReference type="ARBA" id="ARBA00022982"/>
    </source>
</evidence>
<feature type="signal peptide" evidence="7">
    <location>
        <begin position="1"/>
        <end position="21"/>
    </location>
</feature>
<evidence type="ECO:0000313" key="10">
    <source>
        <dbReference type="Proteomes" id="UP001596103"/>
    </source>
</evidence>
<evidence type="ECO:0000256" key="7">
    <source>
        <dbReference type="SAM" id="SignalP"/>
    </source>
</evidence>
<gene>
    <name evidence="9" type="ORF">ACFPTO_18945</name>
</gene>
<dbReference type="PANTHER" id="PTHR40942">
    <property type="match status" value="1"/>
</dbReference>
<keyword evidence="1" id="KW-0813">Transport</keyword>